<feature type="compositionally biased region" description="Polar residues" evidence="7">
    <location>
        <begin position="19"/>
        <end position="34"/>
    </location>
</feature>
<evidence type="ECO:0000256" key="3">
    <source>
        <dbReference type="ARBA" id="ARBA00012007"/>
    </source>
</evidence>
<dbReference type="Gene3D" id="1.10.10.970">
    <property type="entry name" value="RNA 2'-phosphotransferase, Tpt1/KptA family, N-terminal domain"/>
    <property type="match status" value="1"/>
</dbReference>
<sequence>MESSSQPSKAPQKGKKSGSPKNNQGRKGSAQISSKLRGLPQDSPEVRVSKTLSYILRHGAQKEEVPMRADGYVKVTDLLENPRLKSQPIDLAIIQGIVRADAKQRYDLICELDPTSNESVWWIKANQGHTLKVHLLGAQTVKLELKPVLSVSDIPSGVAVHGTDIQAWEIISTEGLSKMKRNHIHLAQGRDAVSGMRKSSKVMIYIDVQKALDAGIKFFLSDNGVVLTEGDERGFLPLRFFSRVEDSNGVPLKGWPVPV</sequence>
<evidence type="ECO:0000256" key="1">
    <source>
        <dbReference type="ARBA" id="ARBA00003343"/>
    </source>
</evidence>
<dbReference type="Gene3D" id="3.20.170.30">
    <property type="match status" value="1"/>
</dbReference>
<comment type="catalytic activity">
    <reaction evidence="6">
        <text>2'-phospho-[ligated tRNA] + NAD(+) = mature tRNA + ADP-alpha-D-ribose 1'',2''-cyclic phosphate + nicotinamide</text>
        <dbReference type="Rhea" id="RHEA:23324"/>
        <dbReference type="Rhea" id="RHEA-COMP:11106"/>
        <dbReference type="Rhea" id="RHEA-COMP:11107"/>
        <dbReference type="ChEBI" id="CHEBI:17154"/>
        <dbReference type="ChEBI" id="CHEBI:57540"/>
        <dbReference type="ChEBI" id="CHEBI:76596"/>
        <dbReference type="ChEBI" id="CHEBI:82883"/>
        <dbReference type="ChEBI" id="CHEBI:85027"/>
        <dbReference type="EC" id="2.7.1.160"/>
    </reaction>
</comment>
<dbReference type="InterPro" id="IPR042080">
    <property type="entry name" value="RNA_2'-PTrans_N"/>
</dbReference>
<dbReference type="InterPro" id="IPR002745">
    <property type="entry name" value="Ptrans_KptA/Tpt1"/>
</dbReference>
<evidence type="ECO:0000256" key="6">
    <source>
        <dbReference type="ARBA" id="ARBA00047949"/>
    </source>
</evidence>
<dbReference type="EMBL" id="JAUEPT010000018">
    <property type="protein sequence ID" value="KAK0444836.1"/>
    <property type="molecule type" value="Genomic_DNA"/>
</dbReference>
<evidence type="ECO:0000256" key="4">
    <source>
        <dbReference type="ARBA" id="ARBA00022679"/>
    </source>
</evidence>
<comment type="function">
    <text evidence="1">Catalyzes the last step of tRNA splicing, the transfer of the splice junction 2'-phosphate from ligated tRNA to NAD to produce ADP-ribose 1''-2'' cyclic phosphate.</text>
</comment>
<keyword evidence="9" id="KW-1185">Reference proteome</keyword>
<gene>
    <name evidence="8" type="ORF">EV421DRAFT_1939030</name>
</gene>
<dbReference type="PANTHER" id="PTHR12684:SF2">
    <property type="entry name" value="TRNA 2'-PHOSPHOTRANSFERASE 1"/>
    <property type="match status" value="1"/>
</dbReference>
<keyword evidence="4" id="KW-0808">Transferase</keyword>
<proteinExistence type="inferred from homology"/>
<dbReference type="Proteomes" id="UP001175226">
    <property type="component" value="Unassembled WGS sequence"/>
</dbReference>
<protein>
    <recommendedName>
        <fullName evidence="3">2'-phosphotransferase</fullName>
        <ecNumber evidence="3">2.7.1.160</ecNumber>
    </recommendedName>
</protein>
<dbReference type="AlphaFoldDB" id="A0AA39JN92"/>
<dbReference type="Pfam" id="PF01885">
    <property type="entry name" value="PTS_2-RNA"/>
    <property type="match status" value="1"/>
</dbReference>
<dbReference type="PANTHER" id="PTHR12684">
    <property type="entry name" value="PUTATIVE PHOSPHOTRANSFERASE"/>
    <property type="match status" value="1"/>
</dbReference>
<dbReference type="InterPro" id="IPR042081">
    <property type="entry name" value="RNA_2'-PTrans_C"/>
</dbReference>
<evidence type="ECO:0000256" key="7">
    <source>
        <dbReference type="SAM" id="MobiDB-lite"/>
    </source>
</evidence>
<organism evidence="8 9">
    <name type="scientific">Armillaria borealis</name>
    <dbReference type="NCBI Taxonomy" id="47425"/>
    <lineage>
        <taxon>Eukaryota</taxon>
        <taxon>Fungi</taxon>
        <taxon>Dikarya</taxon>
        <taxon>Basidiomycota</taxon>
        <taxon>Agaricomycotina</taxon>
        <taxon>Agaricomycetes</taxon>
        <taxon>Agaricomycetidae</taxon>
        <taxon>Agaricales</taxon>
        <taxon>Marasmiineae</taxon>
        <taxon>Physalacriaceae</taxon>
        <taxon>Armillaria</taxon>
    </lineage>
</organism>
<dbReference type="GO" id="GO:0000215">
    <property type="term" value="F:tRNA 2'-phosphotransferase activity"/>
    <property type="evidence" value="ECO:0007669"/>
    <property type="project" value="UniProtKB-EC"/>
</dbReference>
<comment type="caution">
    <text evidence="8">The sequence shown here is derived from an EMBL/GenBank/DDBJ whole genome shotgun (WGS) entry which is preliminary data.</text>
</comment>
<reference evidence="8" key="1">
    <citation type="submission" date="2023-06" db="EMBL/GenBank/DDBJ databases">
        <authorList>
            <consortium name="Lawrence Berkeley National Laboratory"/>
            <person name="Ahrendt S."/>
            <person name="Sahu N."/>
            <person name="Indic B."/>
            <person name="Wong-Bajracharya J."/>
            <person name="Merenyi Z."/>
            <person name="Ke H.-M."/>
            <person name="Monk M."/>
            <person name="Kocsube S."/>
            <person name="Drula E."/>
            <person name="Lipzen A."/>
            <person name="Balint B."/>
            <person name="Henrissat B."/>
            <person name="Andreopoulos B."/>
            <person name="Martin F.M."/>
            <person name="Harder C.B."/>
            <person name="Rigling D."/>
            <person name="Ford K.L."/>
            <person name="Foster G.D."/>
            <person name="Pangilinan J."/>
            <person name="Papanicolaou A."/>
            <person name="Barry K."/>
            <person name="LaButti K."/>
            <person name="Viragh M."/>
            <person name="Koriabine M."/>
            <person name="Yan M."/>
            <person name="Riley R."/>
            <person name="Champramary S."/>
            <person name="Plett K.L."/>
            <person name="Tsai I.J."/>
            <person name="Slot J."/>
            <person name="Sipos G."/>
            <person name="Plett J."/>
            <person name="Nagy L.G."/>
            <person name="Grigoriev I.V."/>
        </authorList>
    </citation>
    <scope>NUCLEOTIDE SEQUENCE</scope>
    <source>
        <strain evidence="8">FPL87.14</strain>
    </source>
</reference>
<dbReference type="EC" id="2.7.1.160" evidence="3"/>
<evidence type="ECO:0000313" key="8">
    <source>
        <dbReference type="EMBL" id="KAK0444836.1"/>
    </source>
</evidence>
<name>A0AA39JN92_9AGAR</name>
<dbReference type="SUPFAM" id="SSF56399">
    <property type="entry name" value="ADP-ribosylation"/>
    <property type="match status" value="1"/>
</dbReference>
<evidence type="ECO:0000256" key="5">
    <source>
        <dbReference type="ARBA" id="ARBA00023027"/>
    </source>
</evidence>
<accession>A0AA39JN92</accession>
<evidence type="ECO:0000313" key="9">
    <source>
        <dbReference type="Proteomes" id="UP001175226"/>
    </source>
</evidence>
<comment type="similarity">
    <text evidence="2">Belongs to the KptA/TPT1 family.</text>
</comment>
<keyword evidence="5" id="KW-0520">NAD</keyword>
<dbReference type="GO" id="GO:0006388">
    <property type="term" value="P:tRNA splicing, via endonucleolytic cleavage and ligation"/>
    <property type="evidence" value="ECO:0007669"/>
    <property type="project" value="TreeGrafter"/>
</dbReference>
<feature type="region of interest" description="Disordered" evidence="7">
    <location>
        <begin position="1"/>
        <end position="44"/>
    </location>
</feature>
<evidence type="ECO:0000256" key="2">
    <source>
        <dbReference type="ARBA" id="ARBA00009836"/>
    </source>
</evidence>